<dbReference type="InterPro" id="IPR000719">
    <property type="entry name" value="Prot_kinase_dom"/>
</dbReference>
<dbReference type="EC" id="2.7.11.1" evidence="1"/>
<dbReference type="PROSITE" id="PS00107">
    <property type="entry name" value="PROTEIN_KINASE_ATP"/>
    <property type="match status" value="1"/>
</dbReference>
<dbReference type="InterPro" id="IPR051234">
    <property type="entry name" value="TAO_STE20_kinase"/>
</dbReference>
<proteinExistence type="predicted"/>
<keyword evidence="14" id="KW-1185">Reference proteome</keyword>
<evidence type="ECO:0000256" key="10">
    <source>
        <dbReference type="PROSITE-ProRule" id="PRU10141"/>
    </source>
</evidence>
<dbReference type="GO" id="GO:0005737">
    <property type="term" value="C:cytoplasm"/>
    <property type="evidence" value="ECO:0007669"/>
    <property type="project" value="TreeGrafter"/>
</dbReference>
<name>A0A0C2J903_THEKT</name>
<evidence type="ECO:0000313" key="14">
    <source>
        <dbReference type="Proteomes" id="UP000031668"/>
    </source>
</evidence>
<dbReference type="SUPFAM" id="SSF56112">
    <property type="entry name" value="Protein kinase-like (PK-like)"/>
    <property type="match status" value="1"/>
</dbReference>
<keyword evidence="3" id="KW-0808">Transferase</keyword>
<keyword evidence="6 10" id="KW-0067">ATP-binding</keyword>
<evidence type="ECO:0000256" key="3">
    <source>
        <dbReference type="ARBA" id="ARBA00022679"/>
    </source>
</evidence>
<keyword evidence="4 10" id="KW-0547">Nucleotide-binding</keyword>
<dbReference type="AlphaFoldDB" id="A0A0C2J903"/>
<evidence type="ECO:0000256" key="8">
    <source>
        <dbReference type="ARBA" id="ARBA00047899"/>
    </source>
</evidence>
<keyword evidence="5 13" id="KW-0418">Kinase</keyword>
<dbReference type="InterPro" id="IPR008271">
    <property type="entry name" value="Ser/Thr_kinase_AS"/>
</dbReference>
<evidence type="ECO:0000313" key="13">
    <source>
        <dbReference type="EMBL" id="KII74289.1"/>
    </source>
</evidence>
<evidence type="ECO:0000256" key="9">
    <source>
        <dbReference type="ARBA" id="ARBA00048679"/>
    </source>
</evidence>
<dbReference type="Gene3D" id="1.10.510.10">
    <property type="entry name" value="Transferase(Phosphotransferase) domain 1"/>
    <property type="match status" value="1"/>
</dbReference>
<dbReference type="PANTHER" id="PTHR47167:SF4">
    <property type="entry name" value="SERINE_THREONINE-PROTEIN KINASE TAO"/>
    <property type="match status" value="1"/>
</dbReference>
<evidence type="ECO:0000256" key="11">
    <source>
        <dbReference type="SAM" id="Coils"/>
    </source>
</evidence>
<evidence type="ECO:0000256" key="4">
    <source>
        <dbReference type="ARBA" id="ARBA00022741"/>
    </source>
</evidence>
<feature type="domain" description="Protein kinase" evidence="12">
    <location>
        <begin position="26"/>
        <end position="278"/>
    </location>
</feature>
<comment type="caution">
    <text evidence="13">The sequence shown here is derived from an EMBL/GenBank/DDBJ whole genome shotgun (WGS) entry which is preliminary data.</text>
</comment>
<evidence type="ECO:0000256" key="1">
    <source>
        <dbReference type="ARBA" id="ARBA00012513"/>
    </source>
</evidence>
<dbReference type="InterPro" id="IPR017441">
    <property type="entry name" value="Protein_kinase_ATP_BS"/>
</dbReference>
<dbReference type="OMA" id="EMTRTNP"/>
<dbReference type="InterPro" id="IPR011009">
    <property type="entry name" value="Kinase-like_dom_sf"/>
</dbReference>
<comment type="catalytic activity">
    <reaction evidence="9">
        <text>L-seryl-[protein] + ATP = O-phospho-L-seryl-[protein] + ADP + H(+)</text>
        <dbReference type="Rhea" id="RHEA:17989"/>
        <dbReference type="Rhea" id="RHEA-COMP:9863"/>
        <dbReference type="Rhea" id="RHEA-COMP:11604"/>
        <dbReference type="ChEBI" id="CHEBI:15378"/>
        <dbReference type="ChEBI" id="CHEBI:29999"/>
        <dbReference type="ChEBI" id="CHEBI:30616"/>
        <dbReference type="ChEBI" id="CHEBI:83421"/>
        <dbReference type="ChEBI" id="CHEBI:456216"/>
        <dbReference type="EC" id="2.7.11.1"/>
    </reaction>
</comment>
<feature type="binding site" evidence="10">
    <location>
        <position position="55"/>
    </location>
    <ligand>
        <name>ATP</name>
        <dbReference type="ChEBI" id="CHEBI:30616"/>
    </ligand>
</feature>
<feature type="coiled-coil region" evidence="11">
    <location>
        <begin position="670"/>
        <end position="704"/>
    </location>
</feature>
<reference evidence="13 14" key="1">
    <citation type="journal article" date="2014" name="Genome Biol. Evol.">
        <title>The genome of the myxosporean Thelohanellus kitauei shows adaptations to nutrient acquisition within its fish host.</title>
        <authorList>
            <person name="Yang Y."/>
            <person name="Xiong J."/>
            <person name="Zhou Z."/>
            <person name="Huo F."/>
            <person name="Miao W."/>
            <person name="Ran C."/>
            <person name="Liu Y."/>
            <person name="Zhang J."/>
            <person name="Feng J."/>
            <person name="Wang M."/>
            <person name="Wang M."/>
            <person name="Wang L."/>
            <person name="Yao B."/>
        </authorList>
    </citation>
    <scope>NUCLEOTIDE SEQUENCE [LARGE SCALE GENOMIC DNA]</scope>
    <source>
        <strain evidence="13">Wuqing</strain>
    </source>
</reference>
<dbReference type="EMBL" id="JWZT01000471">
    <property type="protein sequence ID" value="KII74289.1"/>
    <property type="molecule type" value="Genomic_DNA"/>
</dbReference>
<dbReference type="PROSITE" id="PS00108">
    <property type="entry name" value="PROTEIN_KINASE_ST"/>
    <property type="match status" value="1"/>
</dbReference>
<evidence type="ECO:0000256" key="5">
    <source>
        <dbReference type="ARBA" id="ARBA00022777"/>
    </source>
</evidence>
<dbReference type="Proteomes" id="UP000031668">
    <property type="component" value="Unassembled WGS sequence"/>
</dbReference>
<dbReference type="GO" id="GO:0005524">
    <property type="term" value="F:ATP binding"/>
    <property type="evidence" value="ECO:0007669"/>
    <property type="project" value="UniProtKB-UniRule"/>
</dbReference>
<dbReference type="SMART" id="SM00220">
    <property type="entry name" value="S_TKc"/>
    <property type="match status" value="1"/>
</dbReference>
<keyword evidence="2" id="KW-0723">Serine/threonine-protein kinase</keyword>
<accession>A0A0C2J903</accession>
<gene>
    <name evidence="13" type="ORF">RF11_10027</name>
</gene>
<dbReference type="Pfam" id="PF00069">
    <property type="entry name" value="Pkinase"/>
    <property type="match status" value="1"/>
</dbReference>
<evidence type="ECO:0000256" key="7">
    <source>
        <dbReference type="ARBA" id="ARBA00023054"/>
    </source>
</evidence>
<protein>
    <recommendedName>
        <fullName evidence="1">non-specific serine/threonine protein kinase</fullName>
        <ecNumber evidence="1">2.7.11.1</ecNumber>
    </recommendedName>
</protein>
<comment type="catalytic activity">
    <reaction evidence="8">
        <text>L-threonyl-[protein] + ATP = O-phospho-L-threonyl-[protein] + ADP + H(+)</text>
        <dbReference type="Rhea" id="RHEA:46608"/>
        <dbReference type="Rhea" id="RHEA-COMP:11060"/>
        <dbReference type="Rhea" id="RHEA-COMP:11605"/>
        <dbReference type="ChEBI" id="CHEBI:15378"/>
        <dbReference type="ChEBI" id="CHEBI:30013"/>
        <dbReference type="ChEBI" id="CHEBI:30616"/>
        <dbReference type="ChEBI" id="CHEBI:61977"/>
        <dbReference type="ChEBI" id="CHEBI:456216"/>
        <dbReference type="EC" id="2.7.11.1"/>
    </reaction>
</comment>
<dbReference type="PANTHER" id="PTHR47167">
    <property type="entry name" value="SERINE/THREONINE-PROTEIN KINASE TAO1-LIKE PROTEIN"/>
    <property type="match status" value="1"/>
</dbReference>
<keyword evidence="7 11" id="KW-0175">Coiled coil</keyword>
<dbReference type="OrthoDB" id="10016527at2759"/>
<evidence type="ECO:0000256" key="2">
    <source>
        <dbReference type="ARBA" id="ARBA00022527"/>
    </source>
</evidence>
<evidence type="ECO:0000256" key="6">
    <source>
        <dbReference type="ARBA" id="ARBA00022840"/>
    </source>
</evidence>
<dbReference type="GO" id="GO:0004674">
    <property type="term" value="F:protein serine/threonine kinase activity"/>
    <property type="evidence" value="ECO:0007669"/>
    <property type="project" value="UniProtKB-KW"/>
</dbReference>
<sequence length="827" mass="95483">MEEPELDVITQCESLNISQEDPQLLYCGMFRVGVGSFGSVYSAFKSETLEVVAIKQIEVGSQQSKLAIPDIKRELEILRSIDHPNCIQLKDIHVDQSIVWIVMEFCIGSARNVIDMMGGLNEPQISSILFCTLQGLKYIHERGIIHRDIKANNILFSQTGVIKLADFGSASMTPLARTFIGTPYWIAPEVILAMDRRQYTVKADIWSLGITSYELGESHPPLYHMNPFSALYHTGQNDPPQLLGNQWSENYKSFTNLMLKKDPENRPSADEMLRCQFMLGLNISEILSELISICVEKARMINRAMRADTSNDTQDKNFADDEINSQFEDEYNLDDDFSVFNLNEAASKISKKVNDKRVHTIRTDQNIAEECRLHKDGGYINLKAYQEMRKSNQKKIDNIQIKLSNEISSMKKEQAKALNILNNLNVKDVKHMEDKYFVDMDKARRVFRDELKKTLKDQPASRQDLKNLINSIVNVRCSNLNLSTRSQRSGLSPALSVGQLETNSDAGETHSSSPIITSEAELVIKEHNSKLRELSRQMINDKYARLISHRLLVERYELTDSKCLIQRELKNLERIYQKKESLLVKLHEFETNYQKDYVKNKINELRKRHLAVLRDRQKDYKSIESLHSKQYKNIFKDIRDEYRDKIRAMMNSNPKEEHAALRSKLESERIEMINLRKAEMARQIEEYQQENVKISNQQAKERAELEEQLHQESISLANYQSFQLKQLLQTKLNDLQALHTKYTQLEEQIKHTCQAETQILRDECNRSLALNNEAYDSSLEQSLAISKLEARGFSMSSKNYLDGKSSNSLSFSSLSLQRTRKKHLPNV</sequence>
<dbReference type="PROSITE" id="PS50011">
    <property type="entry name" value="PROTEIN_KINASE_DOM"/>
    <property type="match status" value="1"/>
</dbReference>
<evidence type="ECO:0000259" key="12">
    <source>
        <dbReference type="PROSITE" id="PS50011"/>
    </source>
</evidence>
<organism evidence="13 14">
    <name type="scientific">Thelohanellus kitauei</name>
    <name type="common">Myxosporean</name>
    <dbReference type="NCBI Taxonomy" id="669202"/>
    <lineage>
        <taxon>Eukaryota</taxon>
        <taxon>Metazoa</taxon>
        <taxon>Cnidaria</taxon>
        <taxon>Myxozoa</taxon>
        <taxon>Myxosporea</taxon>
        <taxon>Bivalvulida</taxon>
        <taxon>Platysporina</taxon>
        <taxon>Myxobolidae</taxon>
        <taxon>Thelohanellus</taxon>
    </lineage>
</organism>